<gene>
    <name evidence="1" type="ORF">BDN72DRAFT_894384</name>
</gene>
<dbReference type="EMBL" id="ML208280">
    <property type="protein sequence ID" value="TFK72945.1"/>
    <property type="molecule type" value="Genomic_DNA"/>
</dbReference>
<protein>
    <submittedName>
        <fullName evidence="1">Uncharacterized protein</fullName>
    </submittedName>
</protein>
<keyword evidence="2" id="KW-1185">Reference proteome</keyword>
<proteinExistence type="predicted"/>
<organism evidence="1 2">
    <name type="scientific">Pluteus cervinus</name>
    <dbReference type="NCBI Taxonomy" id="181527"/>
    <lineage>
        <taxon>Eukaryota</taxon>
        <taxon>Fungi</taxon>
        <taxon>Dikarya</taxon>
        <taxon>Basidiomycota</taxon>
        <taxon>Agaricomycotina</taxon>
        <taxon>Agaricomycetes</taxon>
        <taxon>Agaricomycetidae</taxon>
        <taxon>Agaricales</taxon>
        <taxon>Pluteineae</taxon>
        <taxon>Pluteaceae</taxon>
        <taxon>Pluteus</taxon>
    </lineage>
</organism>
<name>A0ACD3B575_9AGAR</name>
<sequence length="303" mass="33102">MPVVQIFRREENSSQYINPIYIAGFAVAGTIVLGFGIWIGLRTYRRRAASQREAERGAAFLSVRGLVREDQFQSTFAPQTQASTFSRDQMQMDASIILPDKTLPHPHSGRHEDILEYHRRSGSLPRPFALALAVGGGAPRPRPRGSILNPDSDSLARSSVVSMSSRGSRFSILSGSSGGSSPTTGTSRKVRQLFSPVLPDELLLSRLGEELIVIQSFDDGWCVVGREGSAFSSNNPKSLFKSNNPGPEQEKSVEMGVIPAWCFLKPVKGLRAERPIRASSLGITVQMEAPGPSRSELISWSNF</sequence>
<evidence type="ECO:0000313" key="1">
    <source>
        <dbReference type="EMBL" id="TFK72945.1"/>
    </source>
</evidence>
<reference evidence="1 2" key="1">
    <citation type="journal article" date="2019" name="Nat. Ecol. Evol.">
        <title>Megaphylogeny resolves global patterns of mushroom evolution.</title>
        <authorList>
            <person name="Varga T."/>
            <person name="Krizsan K."/>
            <person name="Foldi C."/>
            <person name="Dima B."/>
            <person name="Sanchez-Garcia M."/>
            <person name="Sanchez-Ramirez S."/>
            <person name="Szollosi G.J."/>
            <person name="Szarkandi J.G."/>
            <person name="Papp V."/>
            <person name="Albert L."/>
            <person name="Andreopoulos W."/>
            <person name="Angelini C."/>
            <person name="Antonin V."/>
            <person name="Barry K.W."/>
            <person name="Bougher N.L."/>
            <person name="Buchanan P."/>
            <person name="Buyck B."/>
            <person name="Bense V."/>
            <person name="Catcheside P."/>
            <person name="Chovatia M."/>
            <person name="Cooper J."/>
            <person name="Damon W."/>
            <person name="Desjardin D."/>
            <person name="Finy P."/>
            <person name="Geml J."/>
            <person name="Haridas S."/>
            <person name="Hughes K."/>
            <person name="Justo A."/>
            <person name="Karasinski D."/>
            <person name="Kautmanova I."/>
            <person name="Kiss B."/>
            <person name="Kocsube S."/>
            <person name="Kotiranta H."/>
            <person name="LaButti K.M."/>
            <person name="Lechner B.E."/>
            <person name="Liimatainen K."/>
            <person name="Lipzen A."/>
            <person name="Lukacs Z."/>
            <person name="Mihaltcheva S."/>
            <person name="Morgado L.N."/>
            <person name="Niskanen T."/>
            <person name="Noordeloos M.E."/>
            <person name="Ohm R.A."/>
            <person name="Ortiz-Santana B."/>
            <person name="Ovrebo C."/>
            <person name="Racz N."/>
            <person name="Riley R."/>
            <person name="Savchenko A."/>
            <person name="Shiryaev A."/>
            <person name="Soop K."/>
            <person name="Spirin V."/>
            <person name="Szebenyi C."/>
            <person name="Tomsovsky M."/>
            <person name="Tulloss R.E."/>
            <person name="Uehling J."/>
            <person name="Grigoriev I.V."/>
            <person name="Vagvolgyi C."/>
            <person name="Papp T."/>
            <person name="Martin F.M."/>
            <person name="Miettinen O."/>
            <person name="Hibbett D.S."/>
            <person name="Nagy L.G."/>
        </authorList>
    </citation>
    <scope>NUCLEOTIDE SEQUENCE [LARGE SCALE GENOMIC DNA]</scope>
    <source>
        <strain evidence="1 2">NL-1719</strain>
    </source>
</reference>
<accession>A0ACD3B575</accession>
<evidence type="ECO:0000313" key="2">
    <source>
        <dbReference type="Proteomes" id="UP000308600"/>
    </source>
</evidence>
<dbReference type="Proteomes" id="UP000308600">
    <property type="component" value="Unassembled WGS sequence"/>
</dbReference>